<evidence type="ECO:0000256" key="4">
    <source>
        <dbReference type="SAM" id="MobiDB-lite"/>
    </source>
</evidence>
<dbReference type="FunFam" id="1.10.720.30:FF:000015">
    <property type="entry name" value="3'-5' exoribonuclease 1"/>
    <property type="match status" value="1"/>
</dbReference>
<evidence type="ECO:0000256" key="1">
    <source>
        <dbReference type="ARBA" id="ARBA00022722"/>
    </source>
</evidence>
<accession>A0A2T7P8D3</accession>
<dbReference type="Gene3D" id="3.30.420.10">
    <property type="entry name" value="Ribonuclease H-like superfamily/Ribonuclease H"/>
    <property type="match status" value="1"/>
</dbReference>
<dbReference type="GO" id="GO:0000175">
    <property type="term" value="F:3'-5'-RNA exonuclease activity"/>
    <property type="evidence" value="ECO:0007669"/>
    <property type="project" value="InterPro"/>
</dbReference>
<keyword evidence="1" id="KW-0540">Nuclease</keyword>
<dbReference type="InterPro" id="IPR013520">
    <property type="entry name" value="Ribonucl_H"/>
</dbReference>
<dbReference type="GO" id="GO:0003676">
    <property type="term" value="F:nucleic acid binding"/>
    <property type="evidence" value="ECO:0007669"/>
    <property type="project" value="InterPro"/>
</dbReference>
<dbReference type="InterPro" id="IPR036397">
    <property type="entry name" value="RNaseH_sf"/>
</dbReference>
<dbReference type="Proteomes" id="UP000245119">
    <property type="component" value="Linkage Group LG5"/>
</dbReference>
<proteinExistence type="predicted"/>
<evidence type="ECO:0000313" key="7">
    <source>
        <dbReference type="Proteomes" id="UP000245119"/>
    </source>
</evidence>
<organism evidence="6 7">
    <name type="scientific">Pomacea canaliculata</name>
    <name type="common">Golden apple snail</name>
    <dbReference type="NCBI Taxonomy" id="400727"/>
    <lineage>
        <taxon>Eukaryota</taxon>
        <taxon>Metazoa</taxon>
        <taxon>Spiralia</taxon>
        <taxon>Lophotrochozoa</taxon>
        <taxon>Mollusca</taxon>
        <taxon>Gastropoda</taxon>
        <taxon>Caenogastropoda</taxon>
        <taxon>Architaenioglossa</taxon>
        <taxon>Ampullarioidea</taxon>
        <taxon>Ampullariidae</taxon>
        <taxon>Pomacea</taxon>
    </lineage>
</organism>
<comment type="caution">
    <text evidence="6">The sequence shown here is derived from an EMBL/GenBank/DDBJ whole genome shotgun (WGS) entry which is preliminary data.</text>
</comment>
<dbReference type="PANTHER" id="PTHR23044">
    <property type="entry name" value="3'-5' EXONUCLEASE ERI1-RELATED"/>
    <property type="match status" value="1"/>
</dbReference>
<dbReference type="EMBL" id="PZQS01000005">
    <property type="protein sequence ID" value="PVD29656.1"/>
    <property type="molecule type" value="Genomic_DNA"/>
</dbReference>
<dbReference type="Gene3D" id="1.10.720.30">
    <property type="entry name" value="SAP domain"/>
    <property type="match status" value="1"/>
</dbReference>
<feature type="region of interest" description="Disordered" evidence="4">
    <location>
        <begin position="1"/>
        <end position="40"/>
    </location>
</feature>
<dbReference type="Pfam" id="PF00929">
    <property type="entry name" value="RNase_T"/>
    <property type="match status" value="1"/>
</dbReference>
<dbReference type="InterPro" id="IPR051274">
    <property type="entry name" value="3-5_Exoribonuclease"/>
</dbReference>
<evidence type="ECO:0000313" key="6">
    <source>
        <dbReference type="EMBL" id="PVD29656.1"/>
    </source>
</evidence>
<protein>
    <recommendedName>
        <fullName evidence="5">Exonuclease domain-containing protein</fullName>
    </recommendedName>
</protein>
<dbReference type="InterPro" id="IPR047201">
    <property type="entry name" value="ERI-1_3'hExo-like"/>
</dbReference>
<gene>
    <name evidence="6" type="ORF">C0Q70_08911</name>
</gene>
<sequence>MRGQFKTDSMSEHSLSSPMRKCQQKYHSPSPSRADKGAVGDVGSKFHALSIQPVEIEGDSEPKQVDEGAEIKKTSEFSNPVYKKLSQINGEINRMHTKELQIKLTELHLHAVGGKDVLKKRLKSYYKRQKLAAANLRNGVKGTSFDYLVIIDFEATCVENSDPDTFVHEIIEFPGVLVDVKQKTIVGMFRKFCKPTINPVLSDFCKDLTGVNQSEVNNAEEFPVVLQQFEEWMHSFGLGLDHSFAIVTDG</sequence>
<name>A0A2T7P8D3_POMCA</name>
<dbReference type="AlphaFoldDB" id="A0A2T7P8D3"/>
<dbReference type="OrthoDB" id="448399at2759"/>
<keyword evidence="3" id="KW-0269">Exonuclease</keyword>
<evidence type="ECO:0000256" key="2">
    <source>
        <dbReference type="ARBA" id="ARBA00022801"/>
    </source>
</evidence>
<dbReference type="GO" id="GO:0005737">
    <property type="term" value="C:cytoplasm"/>
    <property type="evidence" value="ECO:0007669"/>
    <property type="project" value="TreeGrafter"/>
</dbReference>
<feature type="domain" description="Exonuclease" evidence="5">
    <location>
        <begin position="149"/>
        <end position="243"/>
    </location>
</feature>
<feature type="compositionally biased region" description="Polar residues" evidence="4">
    <location>
        <begin position="1"/>
        <end position="17"/>
    </location>
</feature>
<reference evidence="6 7" key="1">
    <citation type="submission" date="2018-04" db="EMBL/GenBank/DDBJ databases">
        <title>The genome of golden apple snail Pomacea canaliculata provides insight into stress tolerance and invasive adaptation.</title>
        <authorList>
            <person name="Liu C."/>
            <person name="Liu B."/>
            <person name="Ren Y."/>
            <person name="Zhang Y."/>
            <person name="Wang H."/>
            <person name="Li S."/>
            <person name="Jiang F."/>
            <person name="Yin L."/>
            <person name="Zhang G."/>
            <person name="Qian W."/>
            <person name="Fan W."/>
        </authorList>
    </citation>
    <scope>NUCLEOTIDE SEQUENCE [LARGE SCALE GENOMIC DNA]</scope>
    <source>
        <strain evidence="6">SZHN2017</strain>
        <tissue evidence="6">Muscle</tissue>
    </source>
</reference>
<dbReference type="PANTHER" id="PTHR23044:SF61">
    <property type="entry name" value="3'-5' EXORIBONUCLEASE 1-RELATED"/>
    <property type="match status" value="1"/>
</dbReference>
<dbReference type="InterPro" id="IPR036361">
    <property type="entry name" value="SAP_dom_sf"/>
</dbReference>
<evidence type="ECO:0000259" key="5">
    <source>
        <dbReference type="Pfam" id="PF00929"/>
    </source>
</evidence>
<dbReference type="GO" id="GO:0005730">
    <property type="term" value="C:nucleolus"/>
    <property type="evidence" value="ECO:0007669"/>
    <property type="project" value="TreeGrafter"/>
</dbReference>
<keyword evidence="2" id="KW-0378">Hydrolase</keyword>
<keyword evidence="7" id="KW-1185">Reference proteome</keyword>
<dbReference type="CDD" id="cd06133">
    <property type="entry name" value="ERI-1_3'hExo_like"/>
    <property type="match status" value="1"/>
</dbReference>
<dbReference type="InterPro" id="IPR012337">
    <property type="entry name" value="RNaseH-like_sf"/>
</dbReference>
<evidence type="ECO:0000256" key="3">
    <source>
        <dbReference type="ARBA" id="ARBA00022839"/>
    </source>
</evidence>
<dbReference type="SUPFAM" id="SSF53098">
    <property type="entry name" value="Ribonuclease H-like"/>
    <property type="match status" value="1"/>
</dbReference>
<dbReference type="STRING" id="400727.A0A2T7P8D3"/>